<organism evidence="1 2">
    <name type="scientific">Paenibacillus haidiansis</name>
    <dbReference type="NCBI Taxonomy" id="1574488"/>
    <lineage>
        <taxon>Bacteria</taxon>
        <taxon>Bacillati</taxon>
        <taxon>Bacillota</taxon>
        <taxon>Bacilli</taxon>
        <taxon>Bacillales</taxon>
        <taxon>Paenibacillaceae</taxon>
        <taxon>Paenibacillus</taxon>
    </lineage>
</organism>
<reference evidence="1 2" key="1">
    <citation type="submission" date="2024-02" db="EMBL/GenBank/DDBJ databases">
        <title>A nitrogen-fixing paenibacillus bacterium.</title>
        <authorList>
            <person name="Zhang W.L."/>
            <person name="Chen S.F."/>
        </authorList>
    </citation>
    <scope>NUCLEOTIDE SEQUENCE [LARGE SCALE GENOMIC DNA]</scope>
    <source>
        <strain evidence="1 2">M1</strain>
    </source>
</reference>
<proteinExistence type="predicted"/>
<sequence>MNHELIQDACHLLQGEVSPTTGIQIRISVEEARPFAVLLEQYDMPPLRRQRLLSIYFAIKLALRRHGGCSSSDTGETLTRKVLDGDYLYSLYIQLCLKWEEIDLLSLLAPVIKQMQIKRFEGKPEDDRLLKGLELFLQLESSRNRLSRAI</sequence>
<accession>A0ABU7VRW2</accession>
<gene>
    <name evidence="1" type="ORF">V3851_10320</name>
</gene>
<name>A0ABU7VRW2_9BACL</name>
<keyword evidence="2" id="KW-1185">Reference proteome</keyword>
<evidence type="ECO:0000313" key="2">
    <source>
        <dbReference type="Proteomes" id="UP001306950"/>
    </source>
</evidence>
<protein>
    <submittedName>
        <fullName evidence="1">Uncharacterized protein</fullName>
    </submittedName>
</protein>
<evidence type="ECO:0000313" key="1">
    <source>
        <dbReference type="EMBL" id="MEF2966225.1"/>
    </source>
</evidence>
<dbReference type="EMBL" id="JAZHPZ010000004">
    <property type="protein sequence ID" value="MEF2966225.1"/>
    <property type="molecule type" value="Genomic_DNA"/>
</dbReference>
<dbReference type="RefSeq" id="WP_331846454.1">
    <property type="nucleotide sequence ID" value="NZ_JAZHPZ010000004.1"/>
</dbReference>
<comment type="caution">
    <text evidence="1">The sequence shown here is derived from an EMBL/GenBank/DDBJ whole genome shotgun (WGS) entry which is preliminary data.</text>
</comment>
<dbReference type="Proteomes" id="UP001306950">
    <property type="component" value="Unassembled WGS sequence"/>
</dbReference>